<dbReference type="Proteomes" id="UP000757232">
    <property type="component" value="Unassembled WGS sequence"/>
</dbReference>
<dbReference type="SUPFAM" id="SSF48452">
    <property type="entry name" value="TPR-like"/>
    <property type="match status" value="3"/>
</dbReference>
<feature type="region of interest" description="Disordered" evidence="1">
    <location>
        <begin position="1"/>
        <end position="30"/>
    </location>
</feature>
<dbReference type="Pfam" id="PF13374">
    <property type="entry name" value="TPR_10"/>
    <property type="match status" value="4"/>
</dbReference>
<protein>
    <submittedName>
        <fullName evidence="3">TPR-like protein</fullName>
    </submittedName>
</protein>
<dbReference type="Pfam" id="PF04749">
    <property type="entry name" value="PLAC8"/>
    <property type="match status" value="1"/>
</dbReference>
<feature type="compositionally biased region" description="Polar residues" evidence="1">
    <location>
        <begin position="107"/>
        <end position="131"/>
    </location>
</feature>
<dbReference type="NCBIfam" id="TIGR01571">
    <property type="entry name" value="A_thal_Cys_rich"/>
    <property type="match status" value="1"/>
</dbReference>
<feature type="domain" description="CHAT" evidence="2">
    <location>
        <begin position="1384"/>
        <end position="1660"/>
    </location>
</feature>
<feature type="compositionally biased region" description="Polar residues" evidence="1">
    <location>
        <begin position="55"/>
        <end position="70"/>
    </location>
</feature>
<dbReference type="Gene3D" id="1.25.40.10">
    <property type="entry name" value="Tetratricopeptide repeat domain"/>
    <property type="match status" value="4"/>
</dbReference>
<dbReference type="EMBL" id="LNZH02000116">
    <property type="protein sequence ID" value="OCB90827.1"/>
    <property type="molecule type" value="Genomic_DNA"/>
</dbReference>
<dbReference type="InterPro" id="IPR006461">
    <property type="entry name" value="PLAC_motif_containing"/>
</dbReference>
<evidence type="ECO:0000256" key="1">
    <source>
        <dbReference type="SAM" id="MobiDB-lite"/>
    </source>
</evidence>
<proteinExistence type="predicted"/>
<dbReference type="PANTHER" id="PTHR19959:SF119">
    <property type="entry name" value="FUNGAL LIPASE-LIKE DOMAIN-CONTAINING PROTEIN"/>
    <property type="match status" value="1"/>
</dbReference>
<dbReference type="InterPro" id="IPR011990">
    <property type="entry name" value="TPR-like_helical_dom_sf"/>
</dbReference>
<accession>A0A9Q5N8Q1</accession>
<dbReference type="PANTHER" id="PTHR19959">
    <property type="entry name" value="KINESIN LIGHT CHAIN"/>
    <property type="match status" value="1"/>
</dbReference>
<evidence type="ECO:0000313" key="4">
    <source>
        <dbReference type="Proteomes" id="UP000757232"/>
    </source>
</evidence>
<feature type="region of interest" description="Disordered" evidence="1">
    <location>
        <begin position="53"/>
        <end position="194"/>
    </location>
</feature>
<evidence type="ECO:0000313" key="3">
    <source>
        <dbReference type="EMBL" id="OCB90827.1"/>
    </source>
</evidence>
<gene>
    <name evidence="3" type="ORF">A7U60_g1937</name>
</gene>
<feature type="compositionally biased region" description="Pro residues" evidence="1">
    <location>
        <begin position="176"/>
        <end position="189"/>
    </location>
</feature>
<name>A0A9Q5N8Q1_SANBA</name>
<feature type="compositionally biased region" description="Low complexity" evidence="1">
    <location>
        <begin position="165"/>
        <end position="175"/>
    </location>
</feature>
<feature type="compositionally biased region" description="Low complexity" evidence="1">
    <location>
        <begin position="81"/>
        <end position="99"/>
    </location>
</feature>
<reference evidence="3" key="1">
    <citation type="submission" date="2016-06" db="EMBL/GenBank/DDBJ databases">
        <title>Draft Genome sequence of the fungus Inonotus baumii.</title>
        <authorList>
            <person name="Zhu H."/>
            <person name="Lin W."/>
        </authorList>
    </citation>
    <scope>NUCLEOTIDE SEQUENCE</scope>
    <source>
        <strain evidence="3">821</strain>
    </source>
</reference>
<evidence type="ECO:0000259" key="2">
    <source>
        <dbReference type="Pfam" id="PF12770"/>
    </source>
</evidence>
<comment type="caution">
    <text evidence="3">The sequence shown here is derived from an EMBL/GenBank/DDBJ whole genome shotgun (WGS) entry which is preliminary data.</text>
</comment>
<feature type="compositionally biased region" description="Polar residues" evidence="1">
    <location>
        <begin position="138"/>
        <end position="159"/>
    </location>
</feature>
<dbReference type="OrthoDB" id="1045822at2759"/>
<dbReference type="InterPro" id="IPR024983">
    <property type="entry name" value="CHAT_dom"/>
</dbReference>
<sequence>MIPDAQSFAREPSKSLTTSHSLDVQHVQPPREVFTVATPSHQDPNTQRQFDRLTQDSQTLFGLPSQTSSPALFYAPQQPNLSPGTFSSPSYSGSLSPSLKDLPKDSSLGTPVATTLLQATNVSPLSPSEKSSVPPYASPSSEKANMQQGNFDPKYNSNIMPPAPAYGYPGQQPQPYGQPQPQMSPPPQMQQPMPSTRAVQTMQPAPAPGMDIRNVKDIPRDGNGEREWSHGCSECFDDCGTCFFGWCCPCMLYSQIQTRYNHLESRGTPHPDGGDSFGGDCFLHCLLSSCLSAGWVLQIGQRQSVRQRYRIRGNGCGDCMLAWCCTPCELTQVSRELELEERSFIDRERMTENGVRRGAALKTKLGMEWPNPFHPSYNHHLPKFTAFDSPGIGVDRRSALEERDDTDVFNVIPALATYSIERFEQSGNKEDLNLTIVLDQFILNSRETGHPDCWSSLHNIAMSLRHHYERCGDVVDLEKAIDLCRDSVALCTEGHPGRPKSLSNLGTSLLARFRQEGRDEDLEESISLCRDALDCSPAGHQAHPASLNNLAGALLARFTHSGRRQDLDESITLYRIILDLRPEGHPARPNSLTNLATSLLTRFGHSGKNEDLEESVSLHRAALDLYPEGHPNRPYSLNSLALALSTRFEQRGTIEDLHESIAILRTALDLHPDGHFGRSNTLNNLANSLWTRFAQSGTSEDLDEAIELHGIALNLRPDGHYARGSSLTNLASCLLVRFERSGNVADLDSSIALHRAAVDLQPIGHHHRASSLTNLGSSLLTRFEQIGEAKDLDEAVDVYRVALDIFPNEHPQRSMALNNLASALSTRYRHTGQIEDLDESISLSRAAVKLRPYGHPDRAMSLNNLANSLLACFTRDGKREDLDEAITLHRDALDLYSVGHPNHVGSLDNLSVLLSARFQQSGRHEDLDESISLSRAAMKLLPEDHIDRFIKMQNLAASLQNRFRSNASSEDLDESIVLLRSASILCPSNHPDRPIVLDNLANSLATRFRQSNRDEDLDQSIELHRTSLSVYPDGHPDRPVTLNLLGGHLLARFRHRLKDEDLDESISMHHMALGLFSDGHPFRSDCLNNLGNSLFARYEKSRRDEDLETSIKLHRAALKLRADGHPSLRLQIAQHWISLARARDHSSTRNAYKTAVRLLRRAITIRPTLSTQHELLGSDIRFLRLAVDAASYAIEKGDLPEAVELLEQGRALIWSQMRGGRTPLDRLEEVNKSCATRFRDVSHRLEVLITLSASHPSSPNLGGVDTSEMEQSIEDMLSDMRRLSGEQESIISEIRQLPGFEDFLEAAPFATLQQSAQDGPIIIINHSEYRCDALIVLSKMDVPCVCVPLDGDWYEDGINLCNELVRMRLKSKVRSAKYDKTLRRVLEVLWERVVCKVVRKLKELGIGEGSRIWWCPTSALPFLPFHAAGPYKGTDGSTRYLLDDYISSYTPTLRSLISARSEIQKRGERMLFVGDMELPAAKREGLTIKKWRQVDKLLVGKYATRDAVISALRDVEWVHFTCHGILDPEPFNSSFKLFDGRLTLLDIARSRLPNAEFAFLSACHTAEQAPNVVFDEVLNLAAAIQFCGFRSVVETMWQLLDKDGPFLADNVYRRLTDDADGEEFEFKRAAAGVREAALGLRDRGEKGLKVERWVNLVHIGA</sequence>
<keyword evidence="4" id="KW-1185">Reference proteome</keyword>
<organism evidence="3 4">
    <name type="scientific">Sanghuangporus baumii</name>
    <name type="common">Phellinus baumii</name>
    <dbReference type="NCBI Taxonomy" id="108892"/>
    <lineage>
        <taxon>Eukaryota</taxon>
        <taxon>Fungi</taxon>
        <taxon>Dikarya</taxon>
        <taxon>Basidiomycota</taxon>
        <taxon>Agaricomycotina</taxon>
        <taxon>Agaricomycetes</taxon>
        <taxon>Hymenochaetales</taxon>
        <taxon>Hymenochaetaceae</taxon>
        <taxon>Sanghuangporus</taxon>
    </lineage>
</organism>
<dbReference type="Pfam" id="PF12770">
    <property type="entry name" value="CHAT"/>
    <property type="match status" value="1"/>
</dbReference>